<dbReference type="PANTHER" id="PTHR13812">
    <property type="entry name" value="KETIMINE REDUCTASE MU-CRYSTALLIN"/>
    <property type="match status" value="1"/>
</dbReference>
<dbReference type="Pfam" id="PF02423">
    <property type="entry name" value="OCD_Mu_crystall"/>
    <property type="match status" value="1"/>
</dbReference>
<dbReference type="Proteomes" id="UP000658514">
    <property type="component" value="Unassembled WGS sequence"/>
</dbReference>
<keyword evidence="2" id="KW-1185">Reference proteome</keyword>
<sequence length="326" mass="34898">MTTMQTPFLSASDLNDPALVPYAIDALREIFPALLNSKLEMPERTLLTTADGLQQRQMLVSPIAWPDANIASVKITTLTPTNRDRGLQLIQGLVILMDLVNGRPQIIIDGGALTALRTGAVVGLAADLLSPPFAHRLSVIGTGIQARSVIDAILTVRPIEQINLASRTRTGAEVLAAWIYERWGKNITVHVQDSVELAVTNTDIICTATSTDSTIPIVKADWGGNAAFYAVIGGINEDACEVEPVLFESAIAVVETREGALAEAGEIRAAIKANHLNPDDLIELGTVVDNPSAFNKAHQKVIFRSVGNAAEDLAVAYSLLHKIEIT</sequence>
<dbReference type="InterPro" id="IPR023401">
    <property type="entry name" value="ODC_N"/>
</dbReference>
<name>A0ABR8A815_9CYAN</name>
<accession>A0ABR8A815</accession>
<dbReference type="EMBL" id="JACJQH010000012">
    <property type="protein sequence ID" value="MBD2195784.1"/>
    <property type="molecule type" value="Genomic_DNA"/>
</dbReference>
<reference evidence="1 2" key="1">
    <citation type="journal article" date="2020" name="ISME J.">
        <title>Comparative genomics reveals insights into cyanobacterial evolution and habitat adaptation.</title>
        <authorList>
            <person name="Chen M.Y."/>
            <person name="Teng W.K."/>
            <person name="Zhao L."/>
            <person name="Hu C.X."/>
            <person name="Zhou Y.K."/>
            <person name="Han B.P."/>
            <person name="Song L.R."/>
            <person name="Shu W.S."/>
        </authorList>
    </citation>
    <scope>NUCLEOTIDE SEQUENCE [LARGE SCALE GENOMIC DNA]</scope>
    <source>
        <strain evidence="1 2">FACHB-288</strain>
    </source>
</reference>
<dbReference type="Gene3D" id="3.40.50.720">
    <property type="entry name" value="NAD(P)-binding Rossmann-like Domain"/>
    <property type="match status" value="1"/>
</dbReference>
<evidence type="ECO:0000313" key="2">
    <source>
        <dbReference type="Proteomes" id="UP000658514"/>
    </source>
</evidence>
<protein>
    <submittedName>
        <fullName evidence="1">Ornithine cyclodeaminase family protein</fullName>
    </submittedName>
</protein>
<comment type="caution">
    <text evidence="1">The sequence shown here is derived from an EMBL/GenBank/DDBJ whole genome shotgun (WGS) entry which is preliminary data.</text>
</comment>
<dbReference type="PIRSF" id="PIRSF001439">
    <property type="entry name" value="CryM"/>
    <property type="match status" value="1"/>
</dbReference>
<dbReference type="SUPFAM" id="SSF51735">
    <property type="entry name" value="NAD(P)-binding Rossmann-fold domains"/>
    <property type="match status" value="1"/>
</dbReference>
<dbReference type="InterPro" id="IPR036291">
    <property type="entry name" value="NAD(P)-bd_dom_sf"/>
</dbReference>
<dbReference type="InterPro" id="IPR003462">
    <property type="entry name" value="ODC_Mu_crystall"/>
</dbReference>
<dbReference type="PANTHER" id="PTHR13812:SF19">
    <property type="entry name" value="KETIMINE REDUCTASE MU-CRYSTALLIN"/>
    <property type="match status" value="1"/>
</dbReference>
<proteinExistence type="predicted"/>
<dbReference type="Gene3D" id="3.30.1780.10">
    <property type="entry name" value="ornithine cyclodeaminase, domain 1"/>
    <property type="match status" value="1"/>
</dbReference>
<gene>
    <name evidence="1" type="ORF">H6G24_09810</name>
</gene>
<organism evidence="1 2">
    <name type="scientific">Calothrix parietina FACHB-288</name>
    <dbReference type="NCBI Taxonomy" id="2692896"/>
    <lineage>
        <taxon>Bacteria</taxon>
        <taxon>Bacillati</taxon>
        <taxon>Cyanobacteriota</taxon>
        <taxon>Cyanophyceae</taxon>
        <taxon>Nostocales</taxon>
        <taxon>Calotrichaceae</taxon>
        <taxon>Calothrix</taxon>
    </lineage>
</organism>
<evidence type="ECO:0000313" key="1">
    <source>
        <dbReference type="EMBL" id="MBD2195784.1"/>
    </source>
</evidence>